<reference evidence="1 2" key="1">
    <citation type="submission" date="2020-08" db="EMBL/GenBank/DDBJ databases">
        <title>Sequencing the genomes of 1000 actinobacteria strains.</title>
        <authorList>
            <person name="Klenk H.-P."/>
        </authorList>
    </citation>
    <scope>NUCLEOTIDE SEQUENCE [LARGE SCALE GENOMIC DNA]</scope>
    <source>
        <strain evidence="1 2">DSM 43149</strain>
    </source>
</reference>
<protein>
    <submittedName>
        <fullName evidence="1">Uncharacterized protein</fullName>
    </submittedName>
</protein>
<proteinExistence type="predicted"/>
<dbReference type="EMBL" id="JACHNH010000001">
    <property type="protein sequence ID" value="MBB4765672.1"/>
    <property type="molecule type" value="Genomic_DNA"/>
</dbReference>
<sequence length="79" mass="9386">MSDDSEPPTDWRYEELRRLGELERRMTVELADTRDAIARLVGQVLPHHARPDRIEGVVHASGYSRWMIERLRDGKMWLR</sequence>
<evidence type="ECO:0000313" key="1">
    <source>
        <dbReference type="EMBL" id="MBB4765672.1"/>
    </source>
</evidence>
<dbReference type="AlphaFoldDB" id="A0A7W7I3B5"/>
<comment type="caution">
    <text evidence="1">The sequence shown here is derived from an EMBL/GenBank/DDBJ whole genome shotgun (WGS) entry which is preliminary data.</text>
</comment>
<dbReference type="RefSeq" id="WP_184996696.1">
    <property type="nucleotide sequence ID" value="NZ_BOMK01000107.1"/>
</dbReference>
<evidence type="ECO:0000313" key="2">
    <source>
        <dbReference type="Proteomes" id="UP000578112"/>
    </source>
</evidence>
<accession>A0A7W7I3B5</accession>
<name>A0A7W7I3B5_9ACTN</name>
<gene>
    <name evidence="1" type="ORF">BJ971_006228</name>
</gene>
<organism evidence="1 2">
    <name type="scientific">Actinoplanes digitatis</name>
    <dbReference type="NCBI Taxonomy" id="1868"/>
    <lineage>
        <taxon>Bacteria</taxon>
        <taxon>Bacillati</taxon>
        <taxon>Actinomycetota</taxon>
        <taxon>Actinomycetes</taxon>
        <taxon>Micromonosporales</taxon>
        <taxon>Micromonosporaceae</taxon>
        <taxon>Actinoplanes</taxon>
    </lineage>
</organism>
<keyword evidence="2" id="KW-1185">Reference proteome</keyword>
<dbReference type="Proteomes" id="UP000578112">
    <property type="component" value="Unassembled WGS sequence"/>
</dbReference>